<keyword evidence="1" id="KW-1133">Transmembrane helix</keyword>
<sequence length="175" mass="18735">MYLYAMLFALPHICITCVQVLALLAVATVAGWSSKGVTYRDLHRSDFSVLGNINFFIAIAVISIIYLAINVAVILLNKPLVPPRLDLSVCGVLSTLLLLSSVILAVSLTKLGGSTAVQEAGLLFHSMESGLAFGFMVSACMVCSTWFAFRAKMVEGEIPPEQSRSIAELPGDIPT</sequence>
<keyword evidence="1" id="KW-0812">Transmembrane</keyword>
<name>A0AAN9B719_9CAEN</name>
<accession>A0AAN9B719</accession>
<feature type="transmembrane region" description="Helical" evidence="1">
    <location>
        <begin position="55"/>
        <end position="76"/>
    </location>
</feature>
<dbReference type="Proteomes" id="UP001374579">
    <property type="component" value="Unassembled WGS sequence"/>
</dbReference>
<evidence type="ECO:0000313" key="3">
    <source>
        <dbReference type="Proteomes" id="UP001374579"/>
    </source>
</evidence>
<organism evidence="2 3">
    <name type="scientific">Littorina saxatilis</name>
    <dbReference type="NCBI Taxonomy" id="31220"/>
    <lineage>
        <taxon>Eukaryota</taxon>
        <taxon>Metazoa</taxon>
        <taxon>Spiralia</taxon>
        <taxon>Lophotrochozoa</taxon>
        <taxon>Mollusca</taxon>
        <taxon>Gastropoda</taxon>
        <taxon>Caenogastropoda</taxon>
        <taxon>Littorinimorpha</taxon>
        <taxon>Littorinoidea</taxon>
        <taxon>Littorinidae</taxon>
        <taxon>Littorina</taxon>
    </lineage>
</organism>
<evidence type="ECO:0008006" key="4">
    <source>
        <dbReference type="Google" id="ProtNLM"/>
    </source>
</evidence>
<evidence type="ECO:0000256" key="1">
    <source>
        <dbReference type="SAM" id="Phobius"/>
    </source>
</evidence>
<proteinExistence type="predicted"/>
<protein>
    <recommendedName>
        <fullName evidence="4">MARVEL domain-containing protein</fullName>
    </recommendedName>
</protein>
<reference evidence="2 3" key="1">
    <citation type="submission" date="2024-02" db="EMBL/GenBank/DDBJ databases">
        <title>Chromosome-scale genome assembly of the rough periwinkle Littorina saxatilis.</title>
        <authorList>
            <person name="De Jode A."/>
            <person name="Faria R."/>
            <person name="Formenti G."/>
            <person name="Sims Y."/>
            <person name="Smith T.P."/>
            <person name="Tracey A."/>
            <person name="Wood J.M.D."/>
            <person name="Zagrodzka Z.B."/>
            <person name="Johannesson K."/>
            <person name="Butlin R.K."/>
            <person name="Leder E.H."/>
        </authorList>
    </citation>
    <scope>NUCLEOTIDE SEQUENCE [LARGE SCALE GENOMIC DNA]</scope>
    <source>
        <strain evidence="2">Snail1</strain>
        <tissue evidence="2">Muscle</tissue>
    </source>
</reference>
<evidence type="ECO:0000313" key="2">
    <source>
        <dbReference type="EMBL" id="KAK7100388.1"/>
    </source>
</evidence>
<keyword evidence="3" id="KW-1185">Reference proteome</keyword>
<dbReference type="EMBL" id="JBAMIC010000011">
    <property type="protein sequence ID" value="KAK7100388.1"/>
    <property type="molecule type" value="Genomic_DNA"/>
</dbReference>
<feature type="transmembrane region" description="Helical" evidence="1">
    <location>
        <begin position="88"/>
        <end position="109"/>
    </location>
</feature>
<feature type="transmembrane region" description="Helical" evidence="1">
    <location>
        <begin position="129"/>
        <end position="149"/>
    </location>
</feature>
<dbReference type="AlphaFoldDB" id="A0AAN9B719"/>
<keyword evidence="1" id="KW-0472">Membrane</keyword>
<gene>
    <name evidence="2" type="ORF">V1264_023350</name>
</gene>
<comment type="caution">
    <text evidence="2">The sequence shown here is derived from an EMBL/GenBank/DDBJ whole genome shotgun (WGS) entry which is preliminary data.</text>
</comment>